<evidence type="ECO:0000256" key="3">
    <source>
        <dbReference type="ARBA" id="ARBA00022692"/>
    </source>
</evidence>
<keyword evidence="4 6" id="KW-1133">Transmembrane helix</keyword>
<feature type="transmembrane region" description="Helical" evidence="6">
    <location>
        <begin position="184"/>
        <end position="202"/>
    </location>
</feature>
<reference evidence="8" key="1">
    <citation type="submission" date="2016-10" db="EMBL/GenBank/DDBJ databases">
        <authorList>
            <person name="Varghese N."/>
            <person name="Submissions S."/>
        </authorList>
    </citation>
    <scope>NUCLEOTIDE SEQUENCE [LARGE SCALE GENOMIC DNA]</scope>
    <source>
        <strain evidence="8">DSM 19482</strain>
    </source>
</reference>
<feature type="transmembrane region" description="Helical" evidence="6">
    <location>
        <begin position="84"/>
        <end position="110"/>
    </location>
</feature>
<evidence type="ECO:0000256" key="4">
    <source>
        <dbReference type="ARBA" id="ARBA00022989"/>
    </source>
</evidence>
<dbReference type="InterPro" id="IPR050833">
    <property type="entry name" value="Poly_Biosynth_Transport"/>
</dbReference>
<evidence type="ECO:0000313" key="8">
    <source>
        <dbReference type="Proteomes" id="UP000187261"/>
    </source>
</evidence>
<feature type="transmembrane region" description="Helical" evidence="6">
    <location>
        <begin position="466"/>
        <end position="486"/>
    </location>
</feature>
<evidence type="ECO:0000256" key="6">
    <source>
        <dbReference type="SAM" id="Phobius"/>
    </source>
</evidence>
<evidence type="ECO:0000256" key="5">
    <source>
        <dbReference type="ARBA" id="ARBA00023136"/>
    </source>
</evidence>
<feature type="transmembrane region" description="Helical" evidence="6">
    <location>
        <begin position="345"/>
        <end position="366"/>
    </location>
</feature>
<dbReference type="Proteomes" id="UP000187261">
    <property type="component" value="Unassembled WGS sequence"/>
</dbReference>
<feature type="transmembrane region" description="Helical" evidence="6">
    <location>
        <begin position="122"/>
        <end position="145"/>
    </location>
</feature>
<dbReference type="PANTHER" id="PTHR30250">
    <property type="entry name" value="PST FAMILY PREDICTED COLANIC ACID TRANSPORTER"/>
    <property type="match status" value="1"/>
</dbReference>
<keyword evidence="2" id="KW-1003">Cell membrane</keyword>
<evidence type="ECO:0000313" key="7">
    <source>
        <dbReference type="EMBL" id="SIT96201.1"/>
    </source>
</evidence>
<dbReference type="PANTHER" id="PTHR30250:SF26">
    <property type="entry name" value="PSMA PROTEIN"/>
    <property type="match status" value="1"/>
</dbReference>
<dbReference type="AlphaFoldDB" id="A0A1U7PWK8"/>
<dbReference type="EMBL" id="FTPU01000007">
    <property type="protein sequence ID" value="SIT96201.1"/>
    <property type="molecule type" value="Genomic_DNA"/>
</dbReference>
<feature type="transmembrane region" description="Helical" evidence="6">
    <location>
        <begin position="308"/>
        <end position="325"/>
    </location>
</feature>
<evidence type="ECO:0000256" key="2">
    <source>
        <dbReference type="ARBA" id="ARBA00022475"/>
    </source>
</evidence>
<dbReference type="RefSeq" id="WP_076782263.1">
    <property type="nucleotide sequence ID" value="NZ_FTPU01000007.1"/>
</dbReference>
<feature type="transmembrane region" description="Helical" evidence="6">
    <location>
        <begin position="12"/>
        <end position="29"/>
    </location>
</feature>
<dbReference type="GO" id="GO:0005886">
    <property type="term" value="C:plasma membrane"/>
    <property type="evidence" value="ECO:0007669"/>
    <property type="project" value="UniProtKB-SubCell"/>
</dbReference>
<dbReference type="OrthoDB" id="5365632at2"/>
<evidence type="ECO:0000256" key="1">
    <source>
        <dbReference type="ARBA" id="ARBA00004651"/>
    </source>
</evidence>
<organism evidence="7 8">
    <name type="scientific">Epilithonimonas bovis DSM 19482</name>
    <dbReference type="NCBI Taxonomy" id="1121284"/>
    <lineage>
        <taxon>Bacteria</taxon>
        <taxon>Pseudomonadati</taxon>
        <taxon>Bacteroidota</taxon>
        <taxon>Flavobacteriia</taxon>
        <taxon>Flavobacteriales</taxon>
        <taxon>Weeksellaceae</taxon>
        <taxon>Chryseobacterium group</taxon>
        <taxon>Epilithonimonas</taxon>
    </lineage>
</organism>
<protein>
    <submittedName>
        <fullName evidence="7">Membrane protein involved in the export of O-antigen and teichoic acid</fullName>
    </submittedName>
</protein>
<sequence>MSSNRTIAKNTLFLYFRMILLLVIGLYTSRLVLQTLGVSDYGLYSVVGGVVAMMGFMHSTLSGATTRFLNVEMAQGTEESKRKIFSTSVFIHLGLCVVLLILGETVGLWFVMHKLNIPEGRYVATMVVYQLSIVSVLFTVMQIPYDAAIIAHEKMNIYAYLSLFDASGKLLIVFLIQVLPWDRLMMYALLTLLISIISRIAAQIYCRRKFSETTFSYCFDKKMFQEIMGFFGWDLFGNFALMTKNEGNNILQNLFFGTVVNAAVGLATMVNQTITNFVSNFTLSFKPQIIQSYIKGDLNRTFFLMNNGIRYSFFLILLIIVPVFVETDFFLSLWLHSVPTYVSGFVKLLLIVSVISVQNPLMLYVIQATGKIKMMSIINAMLFIISFPVCYIFFKNGYSPYYQYYINIFIFIGIAISTVFVLKMNVGQFSILDFIKNVLSRNLAILMVSAGLVFIFRYYISANSLAIIIASEIIVLSSVLLIGISASERKWLLAQIQTKILKK</sequence>
<feature type="transmembrane region" description="Helical" evidence="6">
    <location>
        <begin position="41"/>
        <end position="64"/>
    </location>
</feature>
<accession>A0A1U7PWK8</accession>
<feature type="transmembrane region" description="Helical" evidence="6">
    <location>
        <begin position="404"/>
        <end position="422"/>
    </location>
</feature>
<name>A0A1U7PWK8_9FLAO</name>
<feature type="transmembrane region" description="Helical" evidence="6">
    <location>
        <begin position="157"/>
        <end position="178"/>
    </location>
</feature>
<dbReference type="STRING" id="1121284.SAMN05660493_00874"/>
<keyword evidence="5 6" id="KW-0472">Membrane</keyword>
<feature type="transmembrane region" description="Helical" evidence="6">
    <location>
        <begin position="443"/>
        <end position="460"/>
    </location>
</feature>
<feature type="transmembrane region" description="Helical" evidence="6">
    <location>
        <begin position="378"/>
        <end position="398"/>
    </location>
</feature>
<comment type="subcellular location">
    <subcellularLocation>
        <location evidence="1">Cell membrane</location>
        <topology evidence="1">Multi-pass membrane protein</topology>
    </subcellularLocation>
</comment>
<keyword evidence="8" id="KW-1185">Reference proteome</keyword>
<keyword evidence="3 6" id="KW-0812">Transmembrane</keyword>
<proteinExistence type="predicted"/>
<gene>
    <name evidence="7" type="ORF">SAMN05660493_00874</name>
</gene>